<dbReference type="Proteomes" id="UP000775213">
    <property type="component" value="Unassembled WGS sequence"/>
</dbReference>
<gene>
    <name evidence="1" type="ORF">IEQ34_019248</name>
</gene>
<protein>
    <submittedName>
        <fullName evidence="1">Uncharacterized protein</fullName>
    </submittedName>
</protein>
<sequence length="74" mass="8867">MHAREREVSDLTTSNDEEVIYAIVLNMRWNFITTKVYFSELYFVEVFMNDTNMEKSLCKHEQNLCQAFLQPLLK</sequence>
<evidence type="ECO:0000313" key="1">
    <source>
        <dbReference type="EMBL" id="KAH0451949.1"/>
    </source>
</evidence>
<keyword evidence="2" id="KW-1185">Reference proteome</keyword>
<organism evidence="1 2">
    <name type="scientific">Dendrobium chrysotoxum</name>
    <name type="common">Orchid</name>
    <dbReference type="NCBI Taxonomy" id="161865"/>
    <lineage>
        <taxon>Eukaryota</taxon>
        <taxon>Viridiplantae</taxon>
        <taxon>Streptophyta</taxon>
        <taxon>Embryophyta</taxon>
        <taxon>Tracheophyta</taxon>
        <taxon>Spermatophyta</taxon>
        <taxon>Magnoliopsida</taxon>
        <taxon>Liliopsida</taxon>
        <taxon>Asparagales</taxon>
        <taxon>Orchidaceae</taxon>
        <taxon>Epidendroideae</taxon>
        <taxon>Malaxideae</taxon>
        <taxon>Dendrobiinae</taxon>
        <taxon>Dendrobium</taxon>
    </lineage>
</organism>
<reference evidence="1 2" key="1">
    <citation type="journal article" date="2021" name="Hortic Res">
        <title>Chromosome-scale assembly of the Dendrobium chrysotoxum genome enhances the understanding of orchid evolution.</title>
        <authorList>
            <person name="Zhang Y."/>
            <person name="Zhang G.Q."/>
            <person name="Zhang D."/>
            <person name="Liu X.D."/>
            <person name="Xu X.Y."/>
            <person name="Sun W.H."/>
            <person name="Yu X."/>
            <person name="Zhu X."/>
            <person name="Wang Z.W."/>
            <person name="Zhao X."/>
            <person name="Zhong W.Y."/>
            <person name="Chen H."/>
            <person name="Yin W.L."/>
            <person name="Huang T."/>
            <person name="Niu S.C."/>
            <person name="Liu Z.J."/>
        </authorList>
    </citation>
    <scope>NUCLEOTIDE SEQUENCE [LARGE SCALE GENOMIC DNA]</scope>
    <source>
        <strain evidence="1">Lindl</strain>
    </source>
</reference>
<dbReference type="EMBL" id="JAGFBR010000017">
    <property type="protein sequence ID" value="KAH0451949.1"/>
    <property type="molecule type" value="Genomic_DNA"/>
</dbReference>
<evidence type="ECO:0000313" key="2">
    <source>
        <dbReference type="Proteomes" id="UP000775213"/>
    </source>
</evidence>
<dbReference type="AlphaFoldDB" id="A0AAV7FQV3"/>
<proteinExistence type="predicted"/>
<accession>A0AAV7FQV3</accession>
<name>A0AAV7FQV3_DENCH</name>
<comment type="caution">
    <text evidence="1">The sequence shown here is derived from an EMBL/GenBank/DDBJ whole genome shotgun (WGS) entry which is preliminary data.</text>
</comment>